<proteinExistence type="inferred from homology"/>
<keyword evidence="6" id="KW-0460">Magnesium</keyword>
<dbReference type="GO" id="GO:0008781">
    <property type="term" value="F:N-acylneuraminate cytidylyltransferase activity"/>
    <property type="evidence" value="ECO:0007669"/>
    <property type="project" value="TreeGrafter"/>
</dbReference>
<keyword evidence="4" id="KW-0479">Metal-binding</keyword>
<dbReference type="NCBIfam" id="TIGR01670">
    <property type="entry name" value="KdsC-phosphatas"/>
    <property type="match status" value="1"/>
</dbReference>
<evidence type="ECO:0000256" key="3">
    <source>
        <dbReference type="ARBA" id="ARBA00011881"/>
    </source>
</evidence>
<dbReference type="SFLD" id="SFLDS00003">
    <property type="entry name" value="Haloacid_Dehalogenase"/>
    <property type="match status" value="1"/>
</dbReference>
<evidence type="ECO:0000256" key="1">
    <source>
        <dbReference type="ARBA" id="ARBA00001946"/>
    </source>
</evidence>
<dbReference type="Gene3D" id="3.40.50.1000">
    <property type="entry name" value="HAD superfamily/HAD-like"/>
    <property type="match status" value="1"/>
</dbReference>
<dbReference type="PANTHER" id="PTHR21485">
    <property type="entry name" value="HAD SUPERFAMILY MEMBERS CMAS AND KDSC"/>
    <property type="match status" value="1"/>
</dbReference>
<protein>
    <submittedName>
        <fullName evidence="7">HAD hydrolase family protein</fullName>
    </submittedName>
</protein>
<gene>
    <name evidence="7" type="ORF">IAC06_03490</name>
</gene>
<accession>A0A9D9EQS4</accession>
<evidence type="ECO:0000256" key="5">
    <source>
        <dbReference type="ARBA" id="ARBA00022801"/>
    </source>
</evidence>
<evidence type="ECO:0000256" key="2">
    <source>
        <dbReference type="ARBA" id="ARBA00005893"/>
    </source>
</evidence>
<dbReference type="Pfam" id="PF08282">
    <property type="entry name" value="Hydrolase_3"/>
    <property type="match status" value="1"/>
</dbReference>
<name>A0A9D9EQS4_9BACT</name>
<dbReference type="AlphaFoldDB" id="A0A9D9EQS4"/>
<evidence type="ECO:0000313" key="8">
    <source>
        <dbReference type="Proteomes" id="UP000823661"/>
    </source>
</evidence>
<reference evidence="7" key="2">
    <citation type="journal article" date="2021" name="PeerJ">
        <title>Extensive microbial diversity within the chicken gut microbiome revealed by metagenomics and culture.</title>
        <authorList>
            <person name="Gilroy R."/>
            <person name="Ravi A."/>
            <person name="Getino M."/>
            <person name="Pursley I."/>
            <person name="Horton D.L."/>
            <person name="Alikhan N.F."/>
            <person name="Baker D."/>
            <person name="Gharbi K."/>
            <person name="Hall N."/>
            <person name="Watson M."/>
            <person name="Adriaenssens E.M."/>
            <person name="Foster-Nyarko E."/>
            <person name="Jarju S."/>
            <person name="Secka A."/>
            <person name="Antonio M."/>
            <person name="Oren A."/>
            <person name="Chaudhuri R.R."/>
            <person name="La Ragione R."/>
            <person name="Hildebrand F."/>
            <person name="Pallen M.J."/>
        </authorList>
    </citation>
    <scope>NUCLEOTIDE SEQUENCE</scope>
    <source>
        <strain evidence="7">B1-20833</strain>
    </source>
</reference>
<dbReference type="Proteomes" id="UP000823661">
    <property type="component" value="Unassembled WGS sequence"/>
</dbReference>
<dbReference type="EMBL" id="JADIMI010000031">
    <property type="protein sequence ID" value="MBO8451933.1"/>
    <property type="molecule type" value="Genomic_DNA"/>
</dbReference>
<dbReference type="InterPro" id="IPR023214">
    <property type="entry name" value="HAD_sf"/>
</dbReference>
<sequence length="203" mass="22160">MPDNGKSSCCIGETDAGRQISVPSGRGLDESAWKKIRAFAFDVDGVLTDGGILAHSSGELFRTFDSKDGFAFRMASMHGYHLAIITGGRAESIRKRFLTCGVAPEDVYLGSRDKIKDFNDFCTRHSLSPEEVMYFGDDIPDIPVMLACGVGVCPSDAVSEALEAADYISPCAGGKRLARNTIEKVMKLQGTWQLDISLYEQRF</sequence>
<evidence type="ECO:0000256" key="6">
    <source>
        <dbReference type="ARBA" id="ARBA00022842"/>
    </source>
</evidence>
<comment type="similarity">
    <text evidence="2">Belongs to the KdsC family.</text>
</comment>
<dbReference type="SFLD" id="SFLDG01138">
    <property type="entry name" value="C1.6.2:_Deoxy-d-mannose-octulo"/>
    <property type="match status" value="1"/>
</dbReference>
<dbReference type="SUPFAM" id="SSF56784">
    <property type="entry name" value="HAD-like"/>
    <property type="match status" value="1"/>
</dbReference>
<evidence type="ECO:0000256" key="4">
    <source>
        <dbReference type="ARBA" id="ARBA00022723"/>
    </source>
</evidence>
<reference evidence="7" key="1">
    <citation type="submission" date="2020-10" db="EMBL/GenBank/DDBJ databases">
        <authorList>
            <person name="Gilroy R."/>
        </authorList>
    </citation>
    <scope>NUCLEOTIDE SEQUENCE</scope>
    <source>
        <strain evidence="7">B1-20833</strain>
    </source>
</reference>
<dbReference type="InterPro" id="IPR036412">
    <property type="entry name" value="HAD-like_sf"/>
</dbReference>
<dbReference type="GO" id="GO:0046872">
    <property type="term" value="F:metal ion binding"/>
    <property type="evidence" value="ECO:0007669"/>
    <property type="project" value="UniProtKB-KW"/>
</dbReference>
<dbReference type="PANTHER" id="PTHR21485:SF3">
    <property type="entry name" value="N-ACYLNEURAMINATE CYTIDYLYLTRANSFERASE"/>
    <property type="match status" value="1"/>
</dbReference>
<keyword evidence="5 7" id="KW-0378">Hydrolase</keyword>
<evidence type="ECO:0000313" key="7">
    <source>
        <dbReference type="EMBL" id="MBO8451933.1"/>
    </source>
</evidence>
<dbReference type="GO" id="GO:0016788">
    <property type="term" value="F:hydrolase activity, acting on ester bonds"/>
    <property type="evidence" value="ECO:0007669"/>
    <property type="project" value="InterPro"/>
</dbReference>
<organism evidence="7 8">
    <name type="scientific">Candidatus Cryptobacteroides intestinavium</name>
    <dbReference type="NCBI Taxonomy" id="2840766"/>
    <lineage>
        <taxon>Bacteria</taxon>
        <taxon>Pseudomonadati</taxon>
        <taxon>Bacteroidota</taxon>
        <taxon>Bacteroidia</taxon>
        <taxon>Bacteroidales</taxon>
        <taxon>Candidatus Cryptobacteroides</taxon>
    </lineage>
</organism>
<comment type="subunit">
    <text evidence="3">Homotetramer.</text>
</comment>
<dbReference type="SFLD" id="SFLDG01136">
    <property type="entry name" value="C1.6:_Phosphoserine_Phosphatas"/>
    <property type="match status" value="1"/>
</dbReference>
<dbReference type="InterPro" id="IPR050793">
    <property type="entry name" value="CMP-NeuNAc_synthase"/>
</dbReference>
<dbReference type="InterPro" id="IPR010023">
    <property type="entry name" value="KdsC_fam"/>
</dbReference>
<comment type="cofactor">
    <cofactor evidence="1">
        <name>Mg(2+)</name>
        <dbReference type="ChEBI" id="CHEBI:18420"/>
    </cofactor>
</comment>
<comment type="caution">
    <text evidence="7">The sequence shown here is derived from an EMBL/GenBank/DDBJ whole genome shotgun (WGS) entry which is preliminary data.</text>
</comment>